<accession>A0A931LWG6</accession>
<dbReference type="Gene3D" id="1.10.390.10">
    <property type="entry name" value="Neutral Protease Domain 2"/>
    <property type="match status" value="1"/>
</dbReference>
<dbReference type="AlphaFoldDB" id="A0A931LWG6"/>
<sequence>MLALAILLIIHPGPGIAELDRLAQAREVSALDAMLTGPRRTVSPFRVLKTHGPYQTGKDGWHALPLKTPGGRSLVVFTTTTTSEDPADLVFEPTGAGLAYLPEDTTEGVTIESHDFNLRFDLPKKTAIVRDRVRFRRVGDMNEFLFRIGPPYRIQSIRDSAERFVTFAQTGGTVAVRAPAGSEGFTYSISYSAVVNLPQFAGGITDTEASLTNDYWYPLIARRPAPYRLTVHHPRGWTAVGQGEQVSTEDLGNERVTRFQMDLPCVYYSVSIGAYRTVERQAGARRLWARSLHKSDAELRIQTELYEPILDFYDRTFGKFPFSAYGALESDVYGAGALEAYSYATYGGELPQEDAHEPSHTWWGGTLNNSYLHSLWNESFANFSVGLYQREVPIGNQAERRLAFIKSPEYDPLWEETSCQDSGVEWGPAASALGYGKGAFVLQMLERELGTPMMIETLREWVKSAPPDRTVDWQYYEAIVTKVAGPGHKTFFDQWLRRAGVAEFEVTDVSWSDGRLSGRVNFKSAPYRIPCEIMLVAADGRRAFTQFDTMQIGGMDGYRFNIECEFKPTLVSVDPWLRIVRQIHEDEHPIQLARSAKGQVLRDVAHPDWRPELEKSKPIASLPGDLSGLTIVGSPETLPGFGALCGKAGFVVKGNELTYDGTTIDLQTGTATAVVDLGGGKHCVIALGKCRHAPNFGHSRLCLTDDLGRFLRGVTEPKTSGFLTVRL</sequence>
<dbReference type="SUPFAM" id="SSF63737">
    <property type="entry name" value="Leukotriene A4 hydrolase N-terminal domain"/>
    <property type="match status" value="1"/>
</dbReference>
<dbReference type="InterPro" id="IPR027268">
    <property type="entry name" value="Peptidase_M4/M1_CTD_sf"/>
</dbReference>
<gene>
    <name evidence="1" type="ORF">HYR64_03380</name>
</gene>
<reference evidence="1" key="1">
    <citation type="submission" date="2020-07" db="EMBL/GenBank/DDBJ databases">
        <title>Huge and variable diversity of episymbiotic CPR bacteria and DPANN archaea in groundwater ecosystems.</title>
        <authorList>
            <person name="He C.Y."/>
            <person name="Keren R."/>
            <person name="Whittaker M."/>
            <person name="Farag I.F."/>
            <person name="Doudna J."/>
            <person name="Cate J.H.D."/>
            <person name="Banfield J.F."/>
        </authorList>
    </citation>
    <scope>NUCLEOTIDE SEQUENCE</scope>
    <source>
        <strain evidence="1">NC_groundwater_17_Pr7_B-0.1um_64_12</strain>
    </source>
</reference>
<comment type="caution">
    <text evidence="1">The sequence shown here is derived from an EMBL/GenBank/DDBJ whole genome shotgun (WGS) entry which is preliminary data.</text>
</comment>
<dbReference type="InterPro" id="IPR042097">
    <property type="entry name" value="Aminopeptidase_N-like_N_sf"/>
</dbReference>
<evidence type="ECO:0000313" key="1">
    <source>
        <dbReference type="EMBL" id="MBI1756130.1"/>
    </source>
</evidence>
<dbReference type="Proteomes" id="UP000727962">
    <property type="component" value="Unassembled WGS sequence"/>
</dbReference>
<name>A0A931LWG6_FIMGI</name>
<evidence type="ECO:0000313" key="2">
    <source>
        <dbReference type="Proteomes" id="UP000727962"/>
    </source>
</evidence>
<dbReference type="EMBL" id="JACOSL010000022">
    <property type="protein sequence ID" value="MBI1756130.1"/>
    <property type="molecule type" value="Genomic_DNA"/>
</dbReference>
<dbReference type="SUPFAM" id="SSF55486">
    <property type="entry name" value="Metalloproteases ('zincins'), catalytic domain"/>
    <property type="match status" value="1"/>
</dbReference>
<proteinExistence type="predicted"/>
<organism evidence="1 2">
    <name type="scientific">Fimbriimonas ginsengisoli</name>
    <dbReference type="NCBI Taxonomy" id="1005039"/>
    <lineage>
        <taxon>Bacteria</taxon>
        <taxon>Bacillati</taxon>
        <taxon>Armatimonadota</taxon>
        <taxon>Fimbriimonadia</taxon>
        <taxon>Fimbriimonadales</taxon>
        <taxon>Fimbriimonadaceae</taxon>
        <taxon>Fimbriimonas</taxon>
    </lineage>
</organism>
<protein>
    <recommendedName>
        <fullName evidence="3">Peptidase M1 membrane alanine aminopeptidase domain-containing protein</fullName>
    </recommendedName>
</protein>
<evidence type="ECO:0008006" key="3">
    <source>
        <dbReference type="Google" id="ProtNLM"/>
    </source>
</evidence>